<sequence length="164" mass="18877">MVQLQTGSEGHRVAAEIQRIQTALHQVGFRTRKQPKQPIWTITAPDSESYRLSFQPAPIRGWVLHPVDESPVRQQITEIVQSVLAPERVSWQQSWNAQPESRSDCRPWAIVMIRDAVQRSVITRFRNRQDADDHLRAIRRHMPQGVFEVVFDPTEQPAKASTPV</sequence>
<name>A0ABW6ICU4_9CYAN</name>
<dbReference type="RefSeq" id="WP_377963303.1">
    <property type="nucleotide sequence ID" value="NZ_JBHZOL010000044.1"/>
</dbReference>
<gene>
    <name evidence="1" type="ORF">ACFVKH_06855</name>
</gene>
<keyword evidence="2" id="KW-1185">Reference proteome</keyword>
<accession>A0ABW6ICU4</accession>
<proteinExistence type="predicted"/>
<protein>
    <submittedName>
        <fullName evidence="1">Uncharacterized protein</fullName>
    </submittedName>
</protein>
<dbReference type="EMBL" id="JBHZOL010000044">
    <property type="protein sequence ID" value="MFE4105986.1"/>
    <property type="molecule type" value="Genomic_DNA"/>
</dbReference>
<evidence type="ECO:0000313" key="1">
    <source>
        <dbReference type="EMBL" id="MFE4105986.1"/>
    </source>
</evidence>
<organism evidence="1 2">
    <name type="scientific">Almyronema epifaneia S1</name>
    <dbReference type="NCBI Taxonomy" id="2991925"/>
    <lineage>
        <taxon>Bacteria</taxon>
        <taxon>Bacillati</taxon>
        <taxon>Cyanobacteriota</taxon>
        <taxon>Cyanophyceae</taxon>
        <taxon>Nodosilineales</taxon>
        <taxon>Nodosilineaceae</taxon>
        <taxon>Almyronema</taxon>
        <taxon>Almyronema epifaneia</taxon>
    </lineage>
</organism>
<dbReference type="Proteomes" id="UP001600165">
    <property type="component" value="Unassembled WGS sequence"/>
</dbReference>
<comment type="caution">
    <text evidence="1">The sequence shown here is derived from an EMBL/GenBank/DDBJ whole genome shotgun (WGS) entry which is preliminary data.</text>
</comment>
<evidence type="ECO:0000313" key="2">
    <source>
        <dbReference type="Proteomes" id="UP001600165"/>
    </source>
</evidence>
<reference evidence="1 2" key="1">
    <citation type="submission" date="2024-10" db="EMBL/GenBank/DDBJ databases">
        <authorList>
            <person name="Ratan Roy A."/>
            <person name="Morales Sandoval P.H."/>
            <person name="De Los Santos Villalobos S."/>
            <person name="Chakraborty S."/>
            <person name="Mukherjee J."/>
        </authorList>
    </citation>
    <scope>NUCLEOTIDE SEQUENCE [LARGE SCALE GENOMIC DNA]</scope>
    <source>
        <strain evidence="1 2">S1</strain>
    </source>
</reference>